<gene>
    <name evidence="1" type="ORF">ARMSODRAFT_884248</name>
</gene>
<evidence type="ECO:0000313" key="2">
    <source>
        <dbReference type="Proteomes" id="UP000218334"/>
    </source>
</evidence>
<protein>
    <submittedName>
        <fullName evidence="1">Uncharacterized protein</fullName>
    </submittedName>
</protein>
<reference evidence="2" key="1">
    <citation type="journal article" date="2017" name="Nat. Ecol. Evol.">
        <title>Genome expansion and lineage-specific genetic innovations in the forest pathogenic fungi Armillaria.</title>
        <authorList>
            <person name="Sipos G."/>
            <person name="Prasanna A.N."/>
            <person name="Walter M.C."/>
            <person name="O'Connor E."/>
            <person name="Balint B."/>
            <person name="Krizsan K."/>
            <person name="Kiss B."/>
            <person name="Hess J."/>
            <person name="Varga T."/>
            <person name="Slot J."/>
            <person name="Riley R."/>
            <person name="Boka B."/>
            <person name="Rigling D."/>
            <person name="Barry K."/>
            <person name="Lee J."/>
            <person name="Mihaltcheva S."/>
            <person name="LaButti K."/>
            <person name="Lipzen A."/>
            <person name="Waldron R."/>
            <person name="Moloney N.M."/>
            <person name="Sperisen C."/>
            <person name="Kredics L."/>
            <person name="Vagvoelgyi C."/>
            <person name="Patrignani A."/>
            <person name="Fitzpatrick D."/>
            <person name="Nagy I."/>
            <person name="Doyle S."/>
            <person name="Anderson J.B."/>
            <person name="Grigoriev I.V."/>
            <person name="Gueldener U."/>
            <person name="Muensterkoetter M."/>
            <person name="Nagy L.G."/>
        </authorList>
    </citation>
    <scope>NUCLEOTIDE SEQUENCE [LARGE SCALE GENOMIC DNA]</scope>
    <source>
        <strain evidence="2">28-4</strain>
    </source>
</reference>
<proteinExistence type="predicted"/>
<sequence length="131" mass="15068">VFHDESCVHANDQCNFVWMWKGEQPLQNKSHGCIIHISDFIIEHCGKLALSKEEIAQQEKLLPHPSQTQRIIYPDAGGASWWDMPQLIEQTKDTIKIFDVKYLKGVTIFIFDCSSTYEAFASDVLLTHKMN</sequence>
<name>A0A2H3BY92_9AGAR</name>
<accession>A0A2H3BY92</accession>
<feature type="non-terminal residue" evidence="1">
    <location>
        <position position="1"/>
    </location>
</feature>
<evidence type="ECO:0000313" key="1">
    <source>
        <dbReference type="EMBL" id="PBK71028.1"/>
    </source>
</evidence>
<dbReference type="PANTHER" id="PTHR35871:SF1">
    <property type="entry name" value="CXC1-LIKE CYSTEINE CLUSTER ASSOCIATED WITH KDZ TRANSPOSASES DOMAIN-CONTAINING PROTEIN"/>
    <property type="match status" value="1"/>
</dbReference>
<keyword evidence="2" id="KW-1185">Reference proteome</keyword>
<dbReference type="AlphaFoldDB" id="A0A2H3BY92"/>
<dbReference type="PANTHER" id="PTHR35871">
    <property type="entry name" value="EXPRESSED PROTEIN"/>
    <property type="match status" value="1"/>
</dbReference>
<organism evidence="1 2">
    <name type="scientific">Armillaria solidipes</name>
    <dbReference type="NCBI Taxonomy" id="1076256"/>
    <lineage>
        <taxon>Eukaryota</taxon>
        <taxon>Fungi</taxon>
        <taxon>Dikarya</taxon>
        <taxon>Basidiomycota</taxon>
        <taxon>Agaricomycotina</taxon>
        <taxon>Agaricomycetes</taxon>
        <taxon>Agaricomycetidae</taxon>
        <taxon>Agaricales</taxon>
        <taxon>Marasmiineae</taxon>
        <taxon>Physalacriaceae</taxon>
        <taxon>Armillaria</taxon>
    </lineage>
</organism>
<dbReference type="Proteomes" id="UP000218334">
    <property type="component" value="Unassembled WGS sequence"/>
</dbReference>
<dbReference type="EMBL" id="KZ293425">
    <property type="protein sequence ID" value="PBK71028.1"/>
    <property type="molecule type" value="Genomic_DNA"/>
</dbReference>